<evidence type="ECO:0008006" key="3">
    <source>
        <dbReference type="Google" id="ProtNLM"/>
    </source>
</evidence>
<dbReference type="EMBL" id="CP020743">
    <property type="protein sequence ID" value="ARJ21146.1"/>
    <property type="molecule type" value="Genomic_DNA"/>
</dbReference>
<reference evidence="1 2" key="1">
    <citation type="submission" date="2017-04" db="EMBL/GenBank/DDBJ databases">
        <title>The Characteristic of a Fine Plant Growth-Promoting Rhizobacteria Bacillus mycoides Gnyt1 and its Whole Genome Sequencing Analysis.</title>
        <authorList>
            <person name="Li J.H."/>
            <person name="Yao T."/>
        </authorList>
    </citation>
    <scope>NUCLEOTIDE SEQUENCE [LARGE SCALE GENOMIC DNA]</scope>
    <source>
        <strain evidence="1 2">Gnyt1</strain>
    </source>
</reference>
<sequence length="382" mass="44453">MRNLIQRVKEDMKKKEITLARLHKESRVSKTVITEGISTGKTAEMKFDTFLKLIPYIYETNSERKEIVNEFMLKCEYELNIRKSLCYCLCAGALDITEKLIEKHANNIPLKKYLYLYGLLNKRNTTMIRGSNLFNEIDQESFAQSNECKVLVNMLRDYSMYDSWDIQAMKLYVKQEENNLLGLQDNFIQQSLSLFYQHKLAYVELHKSQLDSCRERCLNILRNIDELRLQLPYLTATTWCCVGESYFFSDPPKAEGYIVRAINYLEQHGVSNSSKKYQAFKDTLSILYIENGFSLEKVDFRYLHGAGLGFFEGLHGNSKKGIIMLEQALIEKPNSPFVQYYLARVKCDIIGLQKAYKLFVELGNYHYGTACKRALKSLQVEV</sequence>
<evidence type="ECO:0000313" key="1">
    <source>
        <dbReference type="EMBL" id="ARJ21146.1"/>
    </source>
</evidence>
<dbReference type="Proteomes" id="UP000192932">
    <property type="component" value="Chromosome"/>
</dbReference>
<accession>A0A1W6A5M1</accession>
<protein>
    <recommendedName>
        <fullName evidence="3">Prophage helix-turn-helix protein</fullName>
    </recommendedName>
</protein>
<proteinExistence type="predicted"/>
<dbReference type="Pfam" id="PF22871">
    <property type="entry name" value="AimR"/>
    <property type="match status" value="1"/>
</dbReference>
<dbReference type="NCBIfam" id="NF038310">
    <property type="entry name" value="lysogeny_AimR"/>
    <property type="match status" value="1"/>
</dbReference>
<organism evidence="1 2">
    <name type="scientific">Bacillus mycoides</name>
    <dbReference type="NCBI Taxonomy" id="1405"/>
    <lineage>
        <taxon>Bacteria</taxon>
        <taxon>Bacillati</taxon>
        <taxon>Bacillota</taxon>
        <taxon>Bacilli</taxon>
        <taxon>Bacillales</taxon>
        <taxon>Bacillaceae</taxon>
        <taxon>Bacillus</taxon>
        <taxon>Bacillus cereus group</taxon>
    </lineage>
</organism>
<dbReference type="InterPro" id="IPR047705">
    <property type="entry name" value="AimR-like"/>
</dbReference>
<name>A0A1W6A5M1_BACMY</name>
<gene>
    <name evidence="1" type="ORF">B7492_07785</name>
</gene>
<dbReference type="AlphaFoldDB" id="A0A1W6A5M1"/>
<dbReference type="RefSeq" id="WP_085309997.1">
    <property type="nucleotide sequence ID" value="NZ_CP020743.1"/>
</dbReference>
<evidence type="ECO:0000313" key="2">
    <source>
        <dbReference type="Proteomes" id="UP000192932"/>
    </source>
</evidence>